<dbReference type="AlphaFoldDB" id="A0A7L5JMF6"/>
<feature type="transmembrane region" description="Helical" evidence="1">
    <location>
        <begin position="6"/>
        <end position="22"/>
    </location>
</feature>
<reference evidence="2 3" key="1">
    <citation type="submission" date="2020-05" db="EMBL/GenBank/DDBJ databases">
        <title>Complete genome sequencing of Campylobacter and Arcobacter type strains.</title>
        <authorList>
            <person name="Miller W.G."/>
            <person name="Yee E."/>
        </authorList>
    </citation>
    <scope>NUCLEOTIDE SEQUENCE [LARGE SCALE GENOMIC DNA]</scope>
    <source>
        <strain evidence="2 3">LMG 21996</strain>
    </source>
</reference>
<protein>
    <submittedName>
        <fullName evidence="2">Uncharacterized protein</fullName>
    </submittedName>
</protein>
<keyword evidence="1" id="KW-0812">Transmembrane</keyword>
<accession>A0A7L5JMF6</accession>
<proteinExistence type="predicted"/>
<evidence type="ECO:0000313" key="3">
    <source>
        <dbReference type="Proteomes" id="UP000509513"/>
    </source>
</evidence>
<keyword evidence="1" id="KW-1133">Transmembrane helix</keyword>
<gene>
    <name evidence="2" type="ORF">ACBT_0394</name>
</gene>
<organism evidence="2 3">
    <name type="scientific">Aliarcobacter cibarius</name>
    <dbReference type="NCBI Taxonomy" id="255507"/>
    <lineage>
        <taxon>Bacteria</taxon>
        <taxon>Pseudomonadati</taxon>
        <taxon>Campylobacterota</taxon>
        <taxon>Epsilonproteobacteria</taxon>
        <taxon>Campylobacterales</taxon>
        <taxon>Arcobacteraceae</taxon>
        <taxon>Aliarcobacter</taxon>
    </lineage>
</organism>
<name>A0A7L5JMF6_9BACT</name>
<evidence type="ECO:0000313" key="2">
    <source>
        <dbReference type="EMBL" id="QKJ26362.1"/>
    </source>
</evidence>
<dbReference type="Proteomes" id="UP000509513">
    <property type="component" value="Chromosome"/>
</dbReference>
<dbReference type="KEGG" id="acib:ACBT_0394"/>
<sequence length="100" mass="11434">MQTLLFLFLTFLIVVLLIYIFFKSKQSRLEKLLNGTCPSCLETKKSFSDMNTNTKFTQEVIQSRILRDHGCSGVKEVEFSCKSCDLKEIHSINSQMGCSI</sequence>
<keyword evidence="1" id="KW-0472">Membrane</keyword>
<evidence type="ECO:0000256" key="1">
    <source>
        <dbReference type="SAM" id="Phobius"/>
    </source>
</evidence>
<dbReference type="EMBL" id="CP054051">
    <property type="protein sequence ID" value="QKJ26362.1"/>
    <property type="molecule type" value="Genomic_DNA"/>
</dbReference>